<proteinExistence type="predicted"/>
<reference evidence="1 2" key="1">
    <citation type="journal article" date="2020" name="Mol. Biol. Evol.">
        <title>Distinct Expression and Methylation Patterns for Genes with Different Fates following a Single Whole-Genome Duplication in Flowering Plants.</title>
        <authorList>
            <person name="Shi T."/>
            <person name="Rahmani R.S."/>
            <person name="Gugger P.F."/>
            <person name="Wang M."/>
            <person name="Li H."/>
            <person name="Zhang Y."/>
            <person name="Li Z."/>
            <person name="Wang Q."/>
            <person name="Van de Peer Y."/>
            <person name="Marchal K."/>
            <person name="Chen J."/>
        </authorList>
    </citation>
    <scope>NUCLEOTIDE SEQUENCE [LARGE SCALE GENOMIC DNA]</scope>
    <source>
        <tissue evidence="1">Leaf</tissue>
    </source>
</reference>
<organism evidence="1 2">
    <name type="scientific">Nelumbo nucifera</name>
    <name type="common">Sacred lotus</name>
    <dbReference type="NCBI Taxonomy" id="4432"/>
    <lineage>
        <taxon>Eukaryota</taxon>
        <taxon>Viridiplantae</taxon>
        <taxon>Streptophyta</taxon>
        <taxon>Embryophyta</taxon>
        <taxon>Tracheophyta</taxon>
        <taxon>Spermatophyta</taxon>
        <taxon>Magnoliopsida</taxon>
        <taxon>Proteales</taxon>
        <taxon>Nelumbonaceae</taxon>
        <taxon>Nelumbo</taxon>
    </lineage>
</organism>
<protein>
    <submittedName>
        <fullName evidence="1">Uncharacterized protein</fullName>
    </submittedName>
</protein>
<comment type="caution">
    <text evidence="1">The sequence shown here is derived from an EMBL/GenBank/DDBJ whole genome shotgun (WGS) entry which is preliminary data.</text>
</comment>
<evidence type="ECO:0000313" key="2">
    <source>
        <dbReference type="Proteomes" id="UP000607653"/>
    </source>
</evidence>
<evidence type="ECO:0000313" key="1">
    <source>
        <dbReference type="EMBL" id="DAD30712.1"/>
    </source>
</evidence>
<gene>
    <name evidence="1" type="ORF">HUJ06_009563</name>
</gene>
<dbReference type="AlphaFoldDB" id="A0A822YE89"/>
<name>A0A822YE89_NELNU</name>
<accession>A0A822YE89</accession>
<dbReference type="Proteomes" id="UP000607653">
    <property type="component" value="Unassembled WGS sequence"/>
</dbReference>
<keyword evidence="2" id="KW-1185">Reference proteome</keyword>
<sequence>MALKPDSLICFRHSIQGCSDEYQKFFQVKKRPKKRKRKKKKSFCCGFIYPSSSLSIVGR</sequence>
<dbReference type="EMBL" id="DUZY01000003">
    <property type="protein sequence ID" value="DAD30712.1"/>
    <property type="molecule type" value="Genomic_DNA"/>
</dbReference>